<sequence>MVALSFKQTAVNADQRLTLSGACAATLPEGHSHDVILFGGYHEAPDKQRTCTNAAWIYSAKTGAWEPVQYTSAAVPQPRLVSQAVVINNKLWLIGGWDSSISGPDAFLGDVWTLDLETWAWQRQQLAGNGVLQGISRHQAAAVGQHIYIHTHRTTDHILRLDTSASPPVLEQLPVTGSAPSSRGLHSMVHVNGQLYVLFGAPQKGPMLDDVYRLDLASLTWEDLTGQLSGRKPHPRCSAGVAAVGDKVLVVGGAFYGASGGLEMLQDAYVLDTSSSSWLVPDMAAEQGSSSGGGVASGGMPSARNAAVMVPMRAGAAGGQPQLLLAGGWRAFVETYNDTYLVTLS</sequence>
<reference evidence="3 4" key="1">
    <citation type="submission" date="2016-10" db="EMBL/GenBank/DDBJ databases">
        <authorList>
            <person name="Cai Z."/>
        </authorList>
    </citation>
    <scope>NUCLEOTIDE SEQUENCE [LARGE SCALE GENOMIC DNA]</scope>
</reference>
<evidence type="ECO:0000313" key="3">
    <source>
        <dbReference type="EMBL" id="SZX61543.1"/>
    </source>
</evidence>
<dbReference type="InterPro" id="IPR015915">
    <property type="entry name" value="Kelch-typ_b-propeller"/>
</dbReference>
<dbReference type="PANTHER" id="PTHR46093:SF3">
    <property type="entry name" value="ACYL-COA-BINDING DOMAIN-CONTAINING PROTEIN 4"/>
    <property type="match status" value="1"/>
</dbReference>
<dbReference type="Pfam" id="PF24681">
    <property type="entry name" value="Kelch_KLHDC2_KLHL20_DRC7"/>
    <property type="match status" value="2"/>
</dbReference>
<organism evidence="3 4">
    <name type="scientific">Tetradesmus obliquus</name>
    <name type="common">Green alga</name>
    <name type="synonym">Acutodesmus obliquus</name>
    <dbReference type="NCBI Taxonomy" id="3088"/>
    <lineage>
        <taxon>Eukaryota</taxon>
        <taxon>Viridiplantae</taxon>
        <taxon>Chlorophyta</taxon>
        <taxon>core chlorophytes</taxon>
        <taxon>Chlorophyceae</taxon>
        <taxon>CS clade</taxon>
        <taxon>Sphaeropleales</taxon>
        <taxon>Scenedesmaceae</taxon>
        <taxon>Tetradesmus</taxon>
    </lineage>
</organism>
<dbReference type="Gene3D" id="2.120.10.80">
    <property type="entry name" value="Kelch-type beta propeller"/>
    <property type="match status" value="2"/>
</dbReference>
<evidence type="ECO:0008006" key="5">
    <source>
        <dbReference type="Google" id="ProtNLM"/>
    </source>
</evidence>
<dbReference type="AlphaFoldDB" id="A0A383V9B7"/>
<dbReference type="InterPro" id="IPR011043">
    <property type="entry name" value="Gal_Oxase/kelch_b-propeller"/>
</dbReference>
<dbReference type="EMBL" id="FNXT01000153">
    <property type="protein sequence ID" value="SZX61543.1"/>
    <property type="molecule type" value="Genomic_DNA"/>
</dbReference>
<keyword evidence="4" id="KW-1185">Reference proteome</keyword>
<keyword evidence="1" id="KW-0880">Kelch repeat</keyword>
<evidence type="ECO:0000313" key="4">
    <source>
        <dbReference type="Proteomes" id="UP000256970"/>
    </source>
</evidence>
<dbReference type="PANTHER" id="PTHR46093">
    <property type="entry name" value="ACYL-COA-BINDING DOMAIN-CONTAINING PROTEIN 5"/>
    <property type="match status" value="1"/>
</dbReference>
<dbReference type="SUPFAM" id="SSF50965">
    <property type="entry name" value="Galactose oxidase, central domain"/>
    <property type="match status" value="1"/>
</dbReference>
<evidence type="ECO:0000256" key="1">
    <source>
        <dbReference type="ARBA" id="ARBA00022441"/>
    </source>
</evidence>
<dbReference type="STRING" id="3088.A0A383V9B7"/>
<evidence type="ECO:0000256" key="2">
    <source>
        <dbReference type="ARBA" id="ARBA00022737"/>
    </source>
</evidence>
<gene>
    <name evidence="3" type="ORF">BQ4739_LOCUS2057</name>
</gene>
<name>A0A383V9B7_TETOB</name>
<proteinExistence type="predicted"/>
<accession>A0A383V9B7</accession>
<dbReference type="Proteomes" id="UP000256970">
    <property type="component" value="Unassembled WGS sequence"/>
</dbReference>
<protein>
    <recommendedName>
        <fullName evidence="5">Galactose oxidase</fullName>
    </recommendedName>
</protein>
<keyword evidence="2" id="KW-0677">Repeat</keyword>